<organism evidence="1 2">
    <name type="scientific">Sphaerisporangium aureirubrum</name>
    <dbReference type="NCBI Taxonomy" id="1544736"/>
    <lineage>
        <taxon>Bacteria</taxon>
        <taxon>Bacillati</taxon>
        <taxon>Actinomycetota</taxon>
        <taxon>Actinomycetes</taxon>
        <taxon>Streptosporangiales</taxon>
        <taxon>Streptosporangiaceae</taxon>
        <taxon>Sphaerisporangium</taxon>
    </lineage>
</organism>
<dbReference type="Proteomes" id="UP001596137">
    <property type="component" value="Unassembled WGS sequence"/>
</dbReference>
<dbReference type="EMBL" id="JBHSRF010000136">
    <property type="protein sequence ID" value="MFC6087389.1"/>
    <property type="molecule type" value="Genomic_DNA"/>
</dbReference>
<accession>A0ABW1NXB0</accession>
<keyword evidence="2" id="KW-1185">Reference proteome</keyword>
<protein>
    <recommendedName>
        <fullName evidence="3">DUF222 domain-containing protein</fullName>
    </recommendedName>
</protein>
<evidence type="ECO:0000313" key="1">
    <source>
        <dbReference type="EMBL" id="MFC6087389.1"/>
    </source>
</evidence>
<dbReference type="RefSeq" id="WP_380763593.1">
    <property type="nucleotide sequence ID" value="NZ_JBHSRF010000136.1"/>
</dbReference>
<gene>
    <name evidence="1" type="ORF">ACFP1K_39910</name>
</gene>
<name>A0ABW1NXB0_9ACTN</name>
<sequence>MTATATEPGTPLPPLVTCCAEVSGEEFDALKAVVETVAQQACPGSPYLAEREIRRVSSTDNQTLWEEAHRTARRILLNLFDHLAMLTVALTGPRVPLYAHMTVSRVTAEAAAQICNLLSPTAGYQERVLRAARLGLRSRSLEVSAIHDLPDGHPVKVHALETTTRARDEFVAMVRRAGLDVRLRGDGRPAGIRRPGAGEYLRLDPSLTDLVNEQFPDRPAGYQLTSGVVHSMEWMLRDAITEDDADGIRAAPDLLGIGSATLVAVGAAAAVAEVYARLYGHDPAAAAAASATRRSRIDQACVQEFNRLHRIRPQ</sequence>
<evidence type="ECO:0008006" key="3">
    <source>
        <dbReference type="Google" id="ProtNLM"/>
    </source>
</evidence>
<comment type="caution">
    <text evidence="1">The sequence shown here is derived from an EMBL/GenBank/DDBJ whole genome shotgun (WGS) entry which is preliminary data.</text>
</comment>
<reference evidence="2" key="1">
    <citation type="journal article" date="2019" name="Int. J. Syst. Evol. Microbiol.">
        <title>The Global Catalogue of Microorganisms (GCM) 10K type strain sequencing project: providing services to taxonomists for standard genome sequencing and annotation.</title>
        <authorList>
            <consortium name="The Broad Institute Genomics Platform"/>
            <consortium name="The Broad Institute Genome Sequencing Center for Infectious Disease"/>
            <person name="Wu L."/>
            <person name="Ma J."/>
        </authorList>
    </citation>
    <scope>NUCLEOTIDE SEQUENCE [LARGE SCALE GENOMIC DNA]</scope>
    <source>
        <strain evidence="2">JCM 30346</strain>
    </source>
</reference>
<evidence type="ECO:0000313" key="2">
    <source>
        <dbReference type="Proteomes" id="UP001596137"/>
    </source>
</evidence>
<proteinExistence type="predicted"/>